<dbReference type="GO" id="GO:0008236">
    <property type="term" value="F:serine-type peptidase activity"/>
    <property type="evidence" value="ECO:0007669"/>
    <property type="project" value="InterPro"/>
</dbReference>
<dbReference type="SUPFAM" id="SSF53474">
    <property type="entry name" value="alpha/beta-Hydrolases"/>
    <property type="match status" value="1"/>
</dbReference>
<dbReference type="Pfam" id="PF00326">
    <property type="entry name" value="Peptidase_S9"/>
    <property type="match status" value="1"/>
</dbReference>
<dbReference type="SUPFAM" id="SSF69322">
    <property type="entry name" value="Tricorn protease domain 2"/>
    <property type="match status" value="1"/>
</dbReference>
<gene>
    <name evidence="4" type="ordered locus">Caul_1987</name>
</gene>
<proteinExistence type="predicted"/>
<protein>
    <submittedName>
        <fullName evidence="4">Peptidase S9 prolyl oligopeptidase active site domain protein</fullName>
    </submittedName>
</protein>
<name>B0T5V7_CAUSK</name>
<dbReference type="OrthoDB" id="7201746at2"/>
<dbReference type="Gene3D" id="3.40.50.1820">
    <property type="entry name" value="alpha/beta hydrolase"/>
    <property type="match status" value="1"/>
</dbReference>
<dbReference type="InterPro" id="IPR001375">
    <property type="entry name" value="Peptidase_S9_cat"/>
</dbReference>
<dbReference type="GO" id="GO:0006508">
    <property type="term" value="P:proteolysis"/>
    <property type="evidence" value="ECO:0007669"/>
    <property type="project" value="InterPro"/>
</dbReference>
<feature type="domain" description="Peptidase S9 prolyl oligopeptidase catalytic" evidence="3">
    <location>
        <begin position="627"/>
        <end position="808"/>
    </location>
</feature>
<dbReference type="PANTHER" id="PTHR22946">
    <property type="entry name" value="DIENELACTONE HYDROLASE DOMAIN-CONTAINING PROTEIN-RELATED"/>
    <property type="match status" value="1"/>
</dbReference>
<accession>B0T5V7</accession>
<reference evidence="4" key="1">
    <citation type="submission" date="2008-01" db="EMBL/GenBank/DDBJ databases">
        <title>Complete sequence of chromosome of Caulobacter sp. K31.</title>
        <authorList>
            <consortium name="US DOE Joint Genome Institute"/>
            <person name="Copeland A."/>
            <person name="Lucas S."/>
            <person name="Lapidus A."/>
            <person name="Barry K."/>
            <person name="Glavina del Rio T."/>
            <person name="Dalin E."/>
            <person name="Tice H."/>
            <person name="Pitluck S."/>
            <person name="Bruce D."/>
            <person name="Goodwin L."/>
            <person name="Thompson L.S."/>
            <person name="Brettin T."/>
            <person name="Detter J.C."/>
            <person name="Han C."/>
            <person name="Schmutz J."/>
            <person name="Larimer F."/>
            <person name="Land M."/>
            <person name="Hauser L."/>
            <person name="Kyrpides N."/>
            <person name="Kim E."/>
            <person name="Stephens C."/>
            <person name="Richardson P."/>
        </authorList>
    </citation>
    <scope>NUCLEOTIDE SEQUENCE [LARGE SCALE GENOMIC DNA]</scope>
    <source>
        <strain evidence="4">K31</strain>
    </source>
</reference>
<dbReference type="HOGENOM" id="CLU_348412_0_0_5"/>
<keyword evidence="1" id="KW-0378">Hydrolase</keyword>
<dbReference type="PANTHER" id="PTHR22946:SF9">
    <property type="entry name" value="POLYKETIDE TRANSFERASE AF380"/>
    <property type="match status" value="1"/>
</dbReference>
<sequence precursor="true">MRRFAPRLLACALMGAGAAQASPFTVDQLLAQQRLGPVSVDPSQRWLVVPTTGPYDSAPRWDLEDLTPMTITRLSVFDLRKGGAPRVFPSNAGSPEAWGYNPGPYAPSGAKMAVTRARSGSLEVGILNLTDGAVVWTGLFPVTDVMGRSLQWRSDDVLLVLAKDPATPTTAGVVGPPAEQRLIDRWRATRENRVGVTVMGSGRYLDQTPALPPSRLVAVDATRGLGQVLAQGDFFDLEVAPGGRFVGLLSNGPPLAPDPSVPAMTTDPFRRHRLTVVDLVAGGAWSPCPSCDVAVDLLAWSPGGAGLLVYARGDNDPWSAARYWRIDALTRRAAPLHDRDITPMAETTGYGSRVPRADWMSETPVVLGRRGDASQDGADWFAWGAKAPLNLTAALPPGPRRLEATGPAGIVASQGGRLWRIDPLGRATLLGAGRSLQGAGLPGGERLVFNNRPRPEDLALMLDDGPRPTPVVLDKARLRPLGLDAPTDETLLLVAGQARAAVTLKQDAHGVETVLLRRAGQAPQALATLNAHLAQVDFSAPRAVSHLGPRGETLTSWLYMPTTPPSGAKVPLVVIPYPGKVYPTAPTSQGPPARQLYLNLQILAGAGYAVLLPSLPVDTRREPAEGLADRILAAADAAATVEPRLDLNRMGLWGHSYGGYAVLSAAAQSRQFKAVIAGAFAADLASHYTRKSLLATVAPDAAVEIMVGAGWMEQGQGRMGAPPWVDPDRYVRNSPLLHADRITAPVMLVMGDLDSDPGQALTMFGALFRQNKDAVSLQYHGETHVIMTAANVADFHRRLLAFLRDNLGTSPGS</sequence>
<dbReference type="InterPro" id="IPR029058">
    <property type="entry name" value="AB_hydrolase_fold"/>
</dbReference>
<evidence type="ECO:0000259" key="3">
    <source>
        <dbReference type="Pfam" id="PF00326"/>
    </source>
</evidence>
<evidence type="ECO:0000256" key="2">
    <source>
        <dbReference type="SAM" id="SignalP"/>
    </source>
</evidence>
<organism evidence="4">
    <name type="scientific">Caulobacter sp. (strain K31)</name>
    <dbReference type="NCBI Taxonomy" id="366602"/>
    <lineage>
        <taxon>Bacteria</taxon>
        <taxon>Pseudomonadati</taxon>
        <taxon>Pseudomonadota</taxon>
        <taxon>Alphaproteobacteria</taxon>
        <taxon>Caulobacterales</taxon>
        <taxon>Caulobacteraceae</taxon>
        <taxon>Caulobacter</taxon>
    </lineage>
</organism>
<dbReference type="GO" id="GO:0052689">
    <property type="term" value="F:carboxylic ester hydrolase activity"/>
    <property type="evidence" value="ECO:0007669"/>
    <property type="project" value="UniProtKB-ARBA"/>
</dbReference>
<dbReference type="AlphaFoldDB" id="B0T5V7"/>
<feature type="signal peptide" evidence="2">
    <location>
        <begin position="1"/>
        <end position="21"/>
    </location>
</feature>
<keyword evidence="2" id="KW-0732">Signal</keyword>
<evidence type="ECO:0000256" key="1">
    <source>
        <dbReference type="ARBA" id="ARBA00022801"/>
    </source>
</evidence>
<dbReference type="InterPro" id="IPR050261">
    <property type="entry name" value="FrsA_esterase"/>
</dbReference>
<dbReference type="KEGG" id="cak:Caul_1987"/>
<dbReference type="eggNOG" id="COG1506">
    <property type="taxonomic scope" value="Bacteria"/>
</dbReference>
<feature type="chain" id="PRO_5002753064" evidence="2">
    <location>
        <begin position="22"/>
        <end position="813"/>
    </location>
</feature>
<evidence type="ECO:0000313" key="4">
    <source>
        <dbReference type="EMBL" id="ABZ71115.1"/>
    </source>
</evidence>
<dbReference type="STRING" id="366602.Caul_1987"/>
<dbReference type="EMBL" id="CP000927">
    <property type="protein sequence ID" value="ABZ71115.1"/>
    <property type="molecule type" value="Genomic_DNA"/>
</dbReference>